<sequence>MDNRALVYLAENRILETERLLLRPMTMDDLLDYHEYTSDGELLKYDYPEHQSIEESRESLVLYNLSAPLGRYGIELKSEGKLIGNISLRIDTEQETAEIGYTVNANYHRKGYATEAALALKELAQNMPRVKIFLAHTTKPNLASQGVLEKVGMTLMWEKEGLSLRGEPTIRLRYESKLKNDEKKAYTR</sequence>
<comment type="caution">
    <text evidence="2">The sequence shown here is derived from an EMBL/GenBank/DDBJ whole genome shotgun (WGS) entry which is preliminary data.</text>
</comment>
<dbReference type="STRING" id="45634.SCRDD08_00197"/>
<dbReference type="GO" id="GO:0016747">
    <property type="term" value="F:acyltransferase activity, transferring groups other than amino-acyl groups"/>
    <property type="evidence" value="ECO:0007669"/>
    <property type="project" value="InterPro"/>
</dbReference>
<dbReference type="AlphaFoldDB" id="A0A139N4U0"/>
<dbReference type="Pfam" id="PF13302">
    <property type="entry name" value="Acetyltransf_3"/>
    <property type="match status" value="1"/>
</dbReference>
<dbReference type="RefSeq" id="WP_061422040.1">
    <property type="nucleotide sequence ID" value="NZ_KQ969062.1"/>
</dbReference>
<dbReference type="InterPro" id="IPR000182">
    <property type="entry name" value="GNAT_dom"/>
</dbReference>
<organism evidence="2 3">
    <name type="scientific">Streptococcus cristatus</name>
    <dbReference type="NCBI Taxonomy" id="45634"/>
    <lineage>
        <taxon>Bacteria</taxon>
        <taxon>Bacillati</taxon>
        <taxon>Bacillota</taxon>
        <taxon>Bacilli</taxon>
        <taxon>Lactobacillales</taxon>
        <taxon>Streptococcaceae</taxon>
        <taxon>Streptococcus</taxon>
    </lineage>
</organism>
<dbReference type="SUPFAM" id="SSF55729">
    <property type="entry name" value="Acyl-CoA N-acyltransferases (Nat)"/>
    <property type="match status" value="1"/>
</dbReference>
<proteinExistence type="predicted"/>
<dbReference type="InterPro" id="IPR016181">
    <property type="entry name" value="Acyl_CoA_acyltransferase"/>
</dbReference>
<dbReference type="Gene3D" id="3.40.630.30">
    <property type="match status" value="1"/>
</dbReference>
<name>A0A139N4U0_STRCR</name>
<dbReference type="PANTHER" id="PTHR43792">
    <property type="entry name" value="GNAT FAMILY, PUTATIVE (AFU_ORTHOLOGUE AFUA_3G00765)-RELATED-RELATED"/>
    <property type="match status" value="1"/>
</dbReference>
<feature type="domain" description="N-acetyltransferase" evidence="1">
    <location>
        <begin position="20"/>
        <end position="179"/>
    </location>
</feature>
<reference evidence="2 3" key="1">
    <citation type="submission" date="2016-01" db="EMBL/GenBank/DDBJ databases">
        <title>Highly variable Streptococcus oralis are common among viridans streptococci isolated from primates.</title>
        <authorList>
            <person name="Denapaite D."/>
            <person name="Rieger M."/>
            <person name="Koendgen S."/>
            <person name="Brueckner R."/>
            <person name="Ochigava I."/>
            <person name="Kappeler P."/>
            <person name="Maetz-Rensing K."/>
            <person name="Leendertz F."/>
            <person name="Hakenbeck R."/>
        </authorList>
    </citation>
    <scope>NUCLEOTIDE SEQUENCE [LARGE SCALE GENOMIC DNA]</scope>
    <source>
        <strain evidence="2 3">DD08</strain>
    </source>
</reference>
<evidence type="ECO:0000313" key="2">
    <source>
        <dbReference type="EMBL" id="KXT71010.1"/>
    </source>
</evidence>
<evidence type="ECO:0000259" key="1">
    <source>
        <dbReference type="PROSITE" id="PS51186"/>
    </source>
</evidence>
<dbReference type="EMBL" id="LQRD01000015">
    <property type="protein sequence ID" value="KXT71010.1"/>
    <property type="molecule type" value="Genomic_DNA"/>
</dbReference>
<accession>A0A139N4U0</accession>
<evidence type="ECO:0000313" key="3">
    <source>
        <dbReference type="Proteomes" id="UP000070377"/>
    </source>
</evidence>
<gene>
    <name evidence="2" type="ORF">SCRDD08_00197</name>
</gene>
<protein>
    <submittedName>
        <fullName evidence="2">Acetyltransferase, GNAT family</fullName>
    </submittedName>
</protein>
<dbReference type="PROSITE" id="PS51186">
    <property type="entry name" value="GNAT"/>
    <property type="match status" value="1"/>
</dbReference>
<dbReference type="Proteomes" id="UP000070377">
    <property type="component" value="Unassembled WGS sequence"/>
</dbReference>
<dbReference type="PATRIC" id="fig|45634.12.peg.206"/>
<keyword evidence="2" id="KW-0808">Transferase</keyword>
<dbReference type="InterPro" id="IPR051531">
    <property type="entry name" value="N-acetyltransferase"/>
</dbReference>